<organism evidence="3 4">
    <name type="scientific">Clostridium omnivorum</name>
    <dbReference type="NCBI Taxonomy" id="1604902"/>
    <lineage>
        <taxon>Bacteria</taxon>
        <taxon>Bacillati</taxon>
        <taxon>Bacillota</taxon>
        <taxon>Clostridia</taxon>
        <taxon>Eubacteriales</taxon>
        <taxon>Clostridiaceae</taxon>
        <taxon>Clostridium</taxon>
    </lineage>
</organism>
<reference evidence="3 4" key="1">
    <citation type="journal article" date="2024" name="Int. J. Syst. Evol. Microbiol.">
        <title>Clostridium omnivorum sp. nov., isolated from anoxic soil under the treatment of reductive soil disinfestation.</title>
        <authorList>
            <person name="Ueki A."/>
            <person name="Tonouchi A."/>
            <person name="Kaku N."/>
            <person name="Honma S."/>
            <person name="Ueki K."/>
        </authorList>
    </citation>
    <scope>NUCLEOTIDE SEQUENCE [LARGE SCALE GENOMIC DNA]</scope>
    <source>
        <strain evidence="3 4">E14</strain>
    </source>
</reference>
<gene>
    <name evidence="3" type="ORF">bsdE14_24470</name>
</gene>
<comment type="caution">
    <text evidence="3">The sequence shown here is derived from an EMBL/GenBank/DDBJ whole genome shotgun (WGS) entry which is preliminary data.</text>
</comment>
<accession>A0ABQ5N771</accession>
<dbReference type="RefSeq" id="WP_264850316.1">
    <property type="nucleotide sequence ID" value="NZ_BRXR01000001.1"/>
</dbReference>
<dbReference type="EMBL" id="BRXR01000001">
    <property type="protein sequence ID" value="GLC31037.1"/>
    <property type="molecule type" value="Genomic_DNA"/>
</dbReference>
<keyword evidence="1" id="KW-1133">Transmembrane helix</keyword>
<dbReference type="InterPro" id="IPR018711">
    <property type="entry name" value="NAGPA"/>
</dbReference>
<keyword evidence="4" id="KW-1185">Reference proteome</keyword>
<evidence type="ECO:0000259" key="2">
    <source>
        <dbReference type="Pfam" id="PF09992"/>
    </source>
</evidence>
<evidence type="ECO:0000313" key="4">
    <source>
        <dbReference type="Proteomes" id="UP001208567"/>
    </source>
</evidence>
<sequence length="330" mass="36640">MEENEKVKTKKIKRICIFLIYEIVIIVITVPILTFYGPFNNIKRTIVGTAMFTMRHQRIATTFMSKKDIDEILKSKDTIALNESENIQDIDLKRKKDNTIEKYEVHGKRFDGYILEIKDKERLRVGITKYKNKRGQRTSEIAKQNGGIAAINGGGFTDVSSSGKEFIGTGAVPEGIVISNGEVVFSSIDYDEKTEVAAFTKEGALIVGSHSVNELKKLDVREAVSFNRTLIMNGKGLIQDDGGQGIQPRTAIAQKKDGTVLMLVVDGRQGFKQGASLREVQDLLLKMGAWNAANLDGGSSSTMYYNGKIVNRPSDKEGERTVATVMYVKE</sequence>
<protein>
    <recommendedName>
        <fullName evidence="2">Phosphodiester glycosidase domain-containing protein</fullName>
    </recommendedName>
</protein>
<proteinExistence type="predicted"/>
<dbReference type="Proteomes" id="UP001208567">
    <property type="component" value="Unassembled WGS sequence"/>
</dbReference>
<feature type="domain" description="Phosphodiester glycosidase" evidence="2">
    <location>
        <begin position="146"/>
        <end position="328"/>
    </location>
</feature>
<dbReference type="Pfam" id="PF09992">
    <property type="entry name" value="NAGPA"/>
    <property type="match status" value="1"/>
</dbReference>
<name>A0ABQ5N771_9CLOT</name>
<evidence type="ECO:0000256" key="1">
    <source>
        <dbReference type="SAM" id="Phobius"/>
    </source>
</evidence>
<keyword evidence="1" id="KW-0812">Transmembrane</keyword>
<dbReference type="PANTHER" id="PTHR40446">
    <property type="entry name" value="N-ACETYLGLUCOSAMINE-1-PHOSPHODIESTER ALPHA-N-ACETYLGLUCOSAMINIDASE"/>
    <property type="match status" value="1"/>
</dbReference>
<feature type="transmembrane region" description="Helical" evidence="1">
    <location>
        <begin position="15"/>
        <end position="36"/>
    </location>
</feature>
<dbReference type="PANTHER" id="PTHR40446:SF2">
    <property type="entry name" value="N-ACETYLGLUCOSAMINE-1-PHOSPHODIESTER ALPHA-N-ACETYLGLUCOSAMINIDASE"/>
    <property type="match status" value="1"/>
</dbReference>
<evidence type="ECO:0000313" key="3">
    <source>
        <dbReference type="EMBL" id="GLC31037.1"/>
    </source>
</evidence>
<keyword evidence="1" id="KW-0472">Membrane</keyword>